<evidence type="ECO:0000259" key="1">
    <source>
        <dbReference type="Pfam" id="PF18185"/>
    </source>
</evidence>
<name>A0AAE3JH22_9SPIR</name>
<proteinExistence type="predicted"/>
<comment type="caution">
    <text evidence="2">The sequence shown here is derived from an EMBL/GenBank/DDBJ whole genome shotgun (WGS) entry which is preliminary data.</text>
</comment>
<dbReference type="EMBL" id="JAINWA010000001">
    <property type="protein sequence ID" value="MCD1653097.1"/>
    <property type="molecule type" value="Genomic_DNA"/>
</dbReference>
<dbReference type="AlphaFoldDB" id="A0AAE3JH22"/>
<sequence>MLTGFGWGVGSAVINGVLDNMESERNQNMDNYLIMRPFPQFETHGKNLKELWVEYRKDLYP</sequence>
<organism evidence="2 3">
    <name type="scientific">Teretinema zuelzerae</name>
    <dbReference type="NCBI Taxonomy" id="156"/>
    <lineage>
        <taxon>Bacteria</taxon>
        <taxon>Pseudomonadati</taxon>
        <taxon>Spirochaetota</taxon>
        <taxon>Spirochaetia</taxon>
        <taxon>Spirochaetales</taxon>
        <taxon>Treponemataceae</taxon>
        <taxon>Teretinema</taxon>
    </lineage>
</organism>
<evidence type="ECO:0000313" key="2">
    <source>
        <dbReference type="EMBL" id="MCD1653097.1"/>
    </source>
</evidence>
<dbReference type="InterPro" id="IPR041486">
    <property type="entry name" value="ThsA_STALD"/>
</dbReference>
<reference evidence="2" key="1">
    <citation type="submission" date="2021-08" db="EMBL/GenBank/DDBJ databases">
        <title>Comparative analyses of Brucepasteria parasyntrophica and Teretinema zuelzerae.</title>
        <authorList>
            <person name="Song Y."/>
            <person name="Brune A."/>
        </authorList>
    </citation>
    <scope>NUCLEOTIDE SEQUENCE</scope>
    <source>
        <strain evidence="2">DSM 1903</strain>
    </source>
</reference>
<dbReference type="Pfam" id="PF18185">
    <property type="entry name" value="STALD"/>
    <property type="match status" value="1"/>
</dbReference>
<dbReference type="Proteomes" id="UP001198163">
    <property type="component" value="Unassembled WGS sequence"/>
</dbReference>
<feature type="domain" description="NAD(+) hydrolase ThsA Sir2/TIR-associating SLOG" evidence="1">
    <location>
        <begin position="2"/>
        <end position="59"/>
    </location>
</feature>
<keyword evidence="3" id="KW-1185">Reference proteome</keyword>
<gene>
    <name evidence="2" type="ORF">K7J14_00030</name>
</gene>
<accession>A0AAE3JH22</accession>
<protein>
    <recommendedName>
        <fullName evidence="1">NAD(+) hydrolase ThsA Sir2/TIR-associating SLOG domain-containing protein</fullName>
    </recommendedName>
</protein>
<evidence type="ECO:0000313" key="3">
    <source>
        <dbReference type="Proteomes" id="UP001198163"/>
    </source>
</evidence>